<proteinExistence type="predicted"/>
<dbReference type="Proteomes" id="UP000704712">
    <property type="component" value="Unassembled WGS sequence"/>
</dbReference>
<name>A0A8S9TV99_PHYIN</name>
<organism evidence="1 2">
    <name type="scientific">Phytophthora infestans</name>
    <name type="common">Potato late blight agent</name>
    <name type="synonym">Botrytis infestans</name>
    <dbReference type="NCBI Taxonomy" id="4787"/>
    <lineage>
        <taxon>Eukaryota</taxon>
        <taxon>Sar</taxon>
        <taxon>Stramenopiles</taxon>
        <taxon>Oomycota</taxon>
        <taxon>Peronosporomycetes</taxon>
        <taxon>Peronosporales</taxon>
        <taxon>Peronosporaceae</taxon>
        <taxon>Phytophthora</taxon>
    </lineage>
</organism>
<evidence type="ECO:0000313" key="2">
    <source>
        <dbReference type="Proteomes" id="UP000704712"/>
    </source>
</evidence>
<protein>
    <submittedName>
        <fullName evidence="1">Uncharacterized protein</fullName>
    </submittedName>
</protein>
<reference evidence="1" key="1">
    <citation type="submission" date="2020-03" db="EMBL/GenBank/DDBJ databases">
        <title>Hybrid Assembly of Korean Phytophthora infestans isolates.</title>
        <authorList>
            <person name="Prokchorchik M."/>
            <person name="Lee Y."/>
            <person name="Seo J."/>
            <person name="Cho J.-H."/>
            <person name="Park Y.-E."/>
            <person name="Jang D.-C."/>
            <person name="Im J.-S."/>
            <person name="Choi J.-G."/>
            <person name="Park H.-J."/>
            <person name="Lee G.-B."/>
            <person name="Lee Y.-G."/>
            <person name="Hong S.-Y."/>
            <person name="Cho K."/>
            <person name="Sohn K.H."/>
        </authorList>
    </citation>
    <scope>NUCLEOTIDE SEQUENCE</scope>
    <source>
        <strain evidence="1">KR_2_A2</strain>
    </source>
</reference>
<evidence type="ECO:0000313" key="1">
    <source>
        <dbReference type="EMBL" id="KAF4132360.1"/>
    </source>
</evidence>
<sequence length="70" mass="8323">MILRSREPSDISRFLFQSGYDDESDWEYDPRRMRACHIVEMRNRVNVVVTVVTKRTIEEGEEGEVDYVDP</sequence>
<gene>
    <name evidence="1" type="ORF">GN958_ATG18477</name>
</gene>
<comment type="caution">
    <text evidence="1">The sequence shown here is derived from an EMBL/GenBank/DDBJ whole genome shotgun (WGS) entry which is preliminary data.</text>
</comment>
<accession>A0A8S9TV99</accession>
<dbReference type="EMBL" id="JAACNO010002552">
    <property type="protein sequence ID" value="KAF4132360.1"/>
    <property type="molecule type" value="Genomic_DNA"/>
</dbReference>
<dbReference type="AlphaFoldDB" id="A0A8S9TV99"/>